<reference evidence="1 2" key="1">
    <citation type="submission" date="2020-08" db="EMBL/GenBank/DDBJ databases">
        <title>Functional genomics of gut bacteria from endangered species of beetles.</title>
        <authorList>
            <person name="Carlos-Shanley C."/>
        </authorList>
    </citation>
    <scope>NUCLEOTIDE SEQUENCE [LARGE SCALE GENOMIC DNA]</scope>
    <source>
        <strain evidence="1 2">S00198</strain>
    </source>
</reference>
<evidence type="ECO:0000313" key="1">
    <source>
        <dbReference type="EMBL" id="MBB6560094.1"/>
    </source>
</evidence>
<sequence>MDREHQGARYTTLMASDLQRDGLGLELHSTVQGQEARTVAEVFYSDAEHTWTLNTFGCDVPLGIIEELIAEARCRLPPKTVA</sequence>
<dbReference type="EMBL" id="JACHLK010000004">
    <property type="protein sequence ID" value="MBB6560094.1"/>
    <property type="molecule type" value="Genomic_DNA"/>
</dbReference>
<evidence type="ECO:0000313" key="2">
    <source>
        <dbReference type="Proteomes" id="UP000575083"/>
    </source>
</evidence>
<organism evidence="1 2">
    <name type="scientific">Acidovorax soli</name>
    <dbReference type="NCBI Taxonomy" id="592050"/>
    <lineage>
        <taxon>Bacteria</taxon>
        <taxon>Pseudomonadati</taxon>
        <taxon>Pseudomonadota</taxon>
        <taxon>Betaproteobacteria</taxon>
        <taxon>Burkholderiales</taxon>
        <taxon>Comamonadaceae</taxon>
        <taxon>Acidovorax</taxon>
    </lineage>
</organism>
<name>A0A7X0PE35_9BURK</name>
<dbReference type="Proteomes" id="UP000575083">
    <property type="component" value="Unassembled WGS sequence"/>
</dbReference>
<keyword evidence="2" id="KW-1185">Reference proteome</keyword>
<dbReference type="AlphaFoldDB" id="A0A7X0PE35"/>
<proteinExistence type="predicted"/>
<accession>A0A7X0PE35</accession>
<protein>
    <submittedName>
        <fullName evidence="1">Uncharacterized protein</fullName>
    </submittedName>
</protein>
<dbReference type="RefSeq" id="WP_184857722.1">
    <property type="nucleotide sequence ID" value="NZ_JACHLK010000004.1"/>
</dbReference>
<gene>
    <name evidence="1" type="ORF">HNP48_002766</name>
</gene>
<comment type="caution">
    <text evidence="1">The sequence shown here is derived from an EMBL/GenBank/DDBJ whole genome shotgun (WGS) entry which is preliminary data.</text>
</comment>